<feature type="domain" description="Brix" evidence="2">
    <location>
        <begin position="184"/>
        <end position="392"/>
    </location>
</feature>
<evidence type="ECO:0000313" key="3">
    <source>
        <dbReference type="EMBL" id="KAG6115835.1"/>
    </source>
</evidence>
<feature type="compositionally biased region" description="Basic and acidic residues" evidence="1">
    <location>
        <begin position="135"/>
        <end position="152"/>
    </location>
</feature>
<dbReference type="SUPFAM" id="SSF52954">
    <property type="entry name" value="Class II aaRS ABD-related"/>
    <property type="match status" value="1"/>
</dbReference>
<accession>A0A9P7TXB7</accession>
<dbReference type="AlphaFoldDB" id="A0A9P7TXB7"/>
<dbReference type="Gene3D" id="3.40.50.10480">
    <property type="entry name" value="Probable brix-domain ribosomal biogenesis protein"/>
    <property type="match status" value="1"/>
</dbReference>
<dbReference type="InterPro" id="IPR044281">
    <property type="entry name" value="IMP4/RPF1"/>
</dbReference>
<reference evidence="3 4" key="1">
    <citation type="journal article" date="2020" name="bioRxiv">
        <title>Whole genome comparisons of ergot fungi reveals the divergence and evolution of species within the genus Claviceps are the result of varying mechanisms driving genome evolution and host range expansion.</title>
        <authorList>
            <person name="Wyka S.A."/>
            <person name="Mondo S.J."/>
            <person name="Liu M."/>
            <person name="Dettman J."/>
            <person name="Nalam V."/>
            <person name="Broders K.D."/>
        </authorList>
    </citation>
    <scope>NUCLEOTIDE SEQUENCE [LARGE SCALE GENOMIC DNA]</scope>
    <source>
        <strain evidence="3 4">LM576</strain>
    </source>
</reference>
<sequence length="418" mass="47826">MGFTKPPVQALKAANKSKRQELYVQYKKASGKERREERHRRRKAENLEPALKAARLAKNKTLTLDQKRVWDDGDDESLGAQIDLQQLRRRQREAAEAEEEKSLDADMKDGDDEDDDNDSMLDSQDEEEEDDDDKAGEAKREKQRERRAKRDNSIAPSAASTNLDLAPAALALKFPTLFSDIPRPEPKVLVTTSLNATIHHEAQLLSTLFPNSTYIPRSSHRYGHKYSLREICKFATNRDYTVVLLVKEDLKKPTGLSVVHLPAGPTFHFSISNWIEGKKLPGHGNPTNHYPELLLNNFKTPLGILTAKVFQSLFPQNPEFQGRQVTTLHNQRDFIFVRRHRYVFREKRATEKSIVDVDGSEMKGVEGIRAGLQELGPRFTMKLRRVDKGIGRAGSEGEDATQWEWKAKMEKDRKRFNL</sequence>
<dbReference type="GO" id="GO:0042134">
    <property type="term" value="F:rRNA primary transcript binding"/>
    <property type="evidence" value="ECO:0007669"/>
    <property type="project" value="InterPro"/>
</dbReference>
<dbReference type="GO" id="GO:0000470">
    <property type="term" value="P:maturation of LSU-rRNA"/>
    <property type="evidence" value="ECO:0007669"/>
    <property type="project" value="TreeGrafter"/>
</dbReference>
<dbReference type="FunFam" id="3.40.50.10480:FF:000005">
    <property type="entry name" value="Similar to RNA processing factor 1"/>
    <property type="match status" value="1"/>
</dbReference>
<dbReference type="EMBL" id="SRQM01000203">
    <property type="protein sequence ID" value="KAG6115835.1"/>
    <property type="molecule type" value="Genomic_DNA"/>
</dbReference>
<feature type="compositionally biased region" description="Acidic residues" evidence="1">
    <location>
        <begin position="109"/>
        <end position="134"/>
    </location>
</feature>
<dbReference type="Pfam" id="PF04427">
    <property type="entry name" value="Brix"/>
    <property type="match status" value="1"/>
</dbReference>
<evidence type="ECO:0000259" key="2">
    <source>
        <dbReference type="PROSITE" id="PS50833"/>
    </source>
</evidence>
<name>A0A9P7TXB7_9HYPO</name>
<evidence type="ECO:0000313" key="4">
    <source>
        <dbReference type="Proteomes" id="UP000732380"/>
    </source>
</evidence>
<dbReference type="GO" id="GO:0030687">
    <property type="term" value="C:preribosome, large subunit precursor"/>
    <property type="evidence" value="ECO:0007669"/>
    <property type="project" value="TreeGrafter"/>
</dbReference>
<dbReference type="PROSITE" id="PS50833">
    <property type="entry name" value="BRIX"/>
    <property type="match status" value="1"/>
</dbReference>
<dbReference type="Proteomes" id="UP000732380">
    <property type="component" value="Unassembled WGS sequence"/>
</dbReference>
<feature type="region of interest" description="Disordered" evidence="1">
    <location>
        <begin position="1"/>
        <end position="155"/>
    </location>
</feature>
<dbReference type="GO" id="GO:0000460">
    <property type="term" value="P:maturation of 5.8S rRNA"/>
    <property type="evidence" value="ECO:0007669"/>
    <property type="project" value="TreeGrafter"/>
</dbReference>
<organism evidence="3 4">
    <name type="scientific">Claviceps humidiphila</name>
    <dbReference type="NCBI Taxonomy" id="1294629"/>
    <lineage>
        <taxon>Eukaryota</taxon>
        <taxon>Fungi</taxon>
        <taxon>Dikarya</taxon>
        <taxon>Ascomycota</taxon>
        <taxon>Pezizomycotina</taxon>
        <taxon>Sordariomycetes</taxon>
        <taxon>Hypocreomycetidae</taxon>
        <taxon>Hypocreales</taxon>
        <taxon>Clavicipitaceae</taxon>
        <taxon>Claviceps</taxon>
    </lineage>
</organism>
<protein>
    <recommendedName>
        <fullName evidence="2">Brix domain-containing protein</fullName>
    </recommendedName>
</protein>
<evidence type="ECO:0000256" key="1">
    <source>
        <dbReference type="SAM" id="MobiDB-lite"/>
    </source>
</evidence>
<keyword evidence="4" id="KW-1185">Reference proteome</keyword>
<dbReference type="GO" id="GO:0005730">
    <property type="term" value="C:nucleolus"/>
    <property type="evidence" value="ECO:0007669"/>
    <property type="project" value="TreeGrafter"/>
</dbReference>
<feature type="compositionally biased region" description="Basic and acidic residues" evidence="1">
    <location>
        <begin position="92"/>
        <end position="108"/>
    </location>
</feature>
<dbReference type="PANTHER" id="PTHR22734:SF3">
    <property type="entry name" value="RIBOSOME PRODUCTION FACTOR 1"/>
    <property type="match status" value="1"/>
</dbReference>
<dbReference type="InterPro" id="IPR007109">
    <property type="entry name" value="Brix"/>
</dbReference>
<dbReference type="PANTHER" id="PTHR22734">
    <property type="entry name" value="U3 SMALL NUCLEOLAR RIBONUCLEOPROTEIN PROTEIN IMP4"/>
    <property type="match status" value="1"/>
</dbReference>
<comment type="caution">
    <text evidence="3">The sequence shown here is derived from an EMBL/GenBank/DDBJ whole genome shotgun (WGS) entry which is preliminary data.</text>
</comment>
<dbReference type="SMART" id="SM00879">
    <property type="entry name" value="Brix"/>
    <property type="match status" value="1"/>
</dbReference>
<gene>
    <name evidence="3" type="ORF">E4U13_002426</name>
</gene>
<proteinExistence type="predicted"/>